<protein>
    <submittedName>
        <fullName evidence="1">1994_t:CDS:1</fullName>
    </submittedName>
</protein>
<keyword evidence="2" id="KW-1185">Reference proteome</keyword>
<comment type="caution">
    <text evidence="1">The sequence shown here is derived from an EMBL/GenBank/DDBJ whole genome shotgun (WGS) entry which is preliminary data.</text>
</comment>
<gene>
    <name evidence="1" type="ORF">FCALED_LOCUS14742</name>
</gene>
<sequence length="136" mass="15287">MVELDDSAINKNLSFNKSRQQSIKANKLSASLIGDSIIQKTLELPISISIKSDAMITDFSSTSSTLSQLPEITDVGDIKRKKSEAFGSNDESYQQLFQVNKNPSDTEIEQAFRLQVKNDYPHKIQELIDSDEWADM</sequence>
<dbReference type="Proteomes" id="UP000789570">
    <property type="component" value="Unassembled WGS sequence"/>
</dbReference>
<evidence type="ECO:0000313" key="2">
    <source>
        <dbReference type="Proteomes" id="UP000789570"/>
    </source>
</evidence>
<reference evidence="1" key="1">
    <citation type="submission" date="2021-06" db="EMBL/GenBank/DDBJ databases">
        <authorList>
            <person name="Kallberg Y."/>
            <person name="Tangrot J."/>
            <person name="Rosling A."/>
        </authorList>
    </citation>
    <scope>NUCLEOTIDE SEQUENCE</scope>
    <source>
        <strain evidence="1">UK204</strain>
    </source>
</reference>
<dbReference type="AlphaFoldDB" id="A0A9N9NF25"/>
<organism evidence="1 2">
    <name type="scientific">Funneliformis caledonium</name>
    <dbReference type="NCBI Taxonomy" id="1117310"/>
    <lineage>
        <taxon>Eukaryota</taxon>
        <taxon>Fungi</taxon>
        <taxon>Fungi incertae sedis</taxon>
        <taxon>Mucoromycota</taxon>
        <taxon>Glomeromycotina</taxon>
        <taxon>Glomeromycetes</taxon>
        <taxon>Glomerales</taxon>
        <taxon>Glomeraceae</taxon>
        <taxon>Funneliformis</taxon>
    </lineage>
</organism>
<accession>A0A9N9NF25</accession>
<proteinExistence type="predicted"/>
<evidence type="ECO:0000313" key="1">
    <source>
        <dbReference type="EMBL" id="CAG8727079.1"/>
    </source>
</evidence>
<name>A0A9N9NF25_9GLOM</name>
<dbReference type="EMBL" id="CAJVPQ010011409">
    <property type="protein sequence ID" value="CAG8727079.1"/>
    <property type="molecule type" value="Genomic_DNA"/>
</dbReference>